<keyword evidence="1" id="KW-0472">Membrane</keyword>
<dbReference type="Proteomes" id="UP000008068">
    <property type="component" value="Unassembled WGS sequence"/>
</dbReference>
<evidence type="ECO:0000256" key="1">
    <source>
        <dbReference type="SAM" id="Phobius"/>
    </source>
</evidence>
<dbReference type="HOGENOM" id="CLU_858511_0_0_1"/>
<dbReference type="EMBL" id="GL379873">
    <property type="protein sequence ID" value="EGT58926.1"/>
    <property type="molecule type" value="Genomic_DNA"/>
</dbReference>
<keyword evidence="3" id="KW-1185">Reference proteome</keyword>
<protein>
    <submittedName>
        <fullName evidence="2">Uncharacterized protein</fullName>
    </submittedName>
</protein>
<dbReference type="eggNOG" id="KOG1041">
    <property type="taxonomic scope" value="Eukaryota"/>
</dbReference>
<sequence length="324" mass="36046">MEKQLQNLSLAENAEKAPKLGYQPLAAKKPRNTKGVKVQVETNIRKLTIAKNQPIFKYAVIVLFVFKKADGSEAKLEMSKSTKKGAEHENDKNRCQKMYQLAVKKTPALQSGGPYFYDRQGSLYTLSQLKTEEISCVVTEGVSRRPNFVRAEFLLQKVDQSFQLWRERWCSLRLSTMGPLGGTDACSSSSPISSLFSPPLVPSLCVAAPNIPPLSDVRRPRRMGVSSEELVPHVSPQVSFQPVKKLRRPDLVLAVPFFLLLSSPVSLAIVVPLLVLLLLSFLSLLPFFLSSSIFLSMSIPVSLLFLSSFPFFPLLFFDSCSAFV</sequence>
<dbReference type="InParanoid" id="G0NEG1"/>
<evidence type="ECO:0000313" key="2">
    <source>
        <dbReference type="EMBL" id="EGT58926.1"/>
    </source>
</evidence>
<feature type="transmembrane region" description="Helical" evidence="1">
    <location>
        <begin position="251"/>
        <end position="281"/>
    </location>
</feature>
<reference evidence="3" key="1">
    <citation type="submission" date="2011-07" db="EMBL/GenBank/DDBJ databases">
        <authorList>
            <consortium name="Caenorhabditis brenneri Sequencing and Analysis Consortium"/>
            <person name="Wilson R.K."/>
        </authorList>
    </citation>
    <scope>NUCLEOTIDE SEQUENCE [LARGE SCALE GENOMIC DNA]</scope>
    <source>
        <strain evidence="3">PB2801</strain>
    </source>
</reference>
<feature type="transmembrane region" description="Helical" evidence="1">
    <location>
        <begin position="293"/>
        <end position="317"/>
    </location>
</feature>
<organism evidence="3">
    <name type="scientific">Caenorhabditis brenneri</name>
    <name type="common">Nematode worm</name>
    <dbReference type="NCBI Taxonomy" id="135651"/>
    <lineage>
        <taxon>Eukaryota</taxon>
        <taxon>Metazoa</taxon>
        <taxon>Ecdysozoa</taxon>
        <taxon>Nematoda</taxon>
        <taxon>Chromadorea</taxon>
        <taxon>Rhabditida</taxon>
        <taxon>Rhabditina</taxon>
        <taxon>Rhabditomorpha</taxon>
        <taxon>Rhabditoidea</taxon>
        <taxon>Rhabditidae</taxon>
        <taxon>Peloderinae</taxon>
        <taxon>Caenorhabditis</taxon>
    </lineage>
</organism>
<keyword evidence="1" id="KW-0812">Transmembrane</keyword>
<name>G0NEG1_CAEBE</name>
<keyword evidence="1" id="KW-1133">Transmembrane helix</keyword>
<proteinExistence type="predicted"/>
<dbReference type="OrthoDB" id="9981668at2759"/>
<gene>
    <name evidence="2" type="ORF">CAEBREN_07641</name>
</gene>
<dbReference type="AlphaFoldDB" id="G0NEG1"/>
<dbReference type="STRING" id="135651.G0NEG1"/>
<accession>G0NEG1</accession>
<evidence type="ECO:0000313" key="3">
    <source>
        <dbReference type="Proteomes" id="UP000008068"/>
    </source>
</evidence>